<sequence length="315" mass="36633">MATQSWFDIFPQCTISNAIASRFENSWLEEPDISHIVEQRWTKWNTTDFISKLKHCSNDIDVWGKHIRTRFRTPITDCRRKLMQLRDKSDATSNATFLEIQDKLNTLILQEEAFWKQRAKVHWLKEGDSNSKFFHATASARRKRNYIQSIINEEGQTITNQNDIEITAHLYFETLFRQQESDITGVINHIPTKITEEDNNKLLNPFSLDEFRVALFSMHADKSPGPDGLNPGCYKRFWYLLGPVIYQASNQWLEPGSFPPQLNHTNIVLILKIDHPTSMKDYRPISLCSVLYKVITKVLANRLKPLLPECGSISF</sequence>
<evidence type="ECO:0000313" key="1">
    <source>
        <dbReference type="EMBL" id="KYP39509.1"/>
    </source>
</evidence>
<dbReference type="Gramene" id="C.cajan_42059.t">
    <property type="protein sequence ID" value="C.cajan_42059.t"/>
    <property type="gene ID" value="C.cajan_42059"/>
</dbReference>
<dbReference type="Proteomes" id="UP000075243">
    <property type="component" value="Unassembled WGS sequence"/>
</dbReference>
<reference evidence="1" key="1">
    <citation type="journal article" date="2012" name="Nat. Biotechnol.">
        <title>Draft genome sequence of pigeonpea (Cajanus cajan), an orphan legume crop of resource-poor farmers.</title>
        <authorList>
            <person name="Varshney R.K."/>
            <person name="Chen W."/>
            <person name="Li Y."/>
            <person name="Bharti A.K."/>
            <person name="Saxena R.K."/>
            <person name="Schlueter J.A."/>
            <person name="Donoghue M.T."/>
            <person name="Azam S."/>
            <person name="Fan G."/>
            <person name="Whaley A.M."/>
            <person name="Farmer A.D."/>
            <person name="Sheridan J."/>
            <person name="Iwata A."/>
            <person name="Tuteja R."/>
            <person name="Penmetsa R.V."/>
            <person name="Wu W."/>
            <person name="Upadhyaya H.D."/>
            <person name="Yang S.P."/>
            <person name="Shah T."/>
            <person name="Saxena K.B."/>
            <person name="Michael T."/>
            <person name="McCombie W.R."/>
            <person name="Yang B."/>
            <person name="Zhang G."/>
            <person name="Yang H."/>
            <person name="Wang J."/>
            <person name="Spillane C."/>
            <person name="Cook D.R."/>
            <person name="May G.D."/>
            <person name="Xu X."/>
            <person name="Jackson S.A."/>
        </authorList>
    </citation>
    <scope>NUCLEOTIDE SEQUENCE [LARGE SCALE GENOMIC DNA]</scope>
</reference>
<dbReference type="PANTHER" id="PTHR31635:SF196">
    <property type="entry name" value="REVERSE TRANSCRIPTASE DOMAIN-CONTAINING PROTEIN-RELATED"/>
    <property type="match status" value="1"/>
</dbReference>
<gene>
    <name evidence="1" type="ORF">KK1_039182</name>
</gene>
<dbReference type="AlphaFoldDB" id="A0A151RAJ1"/>
<name>A0A151RAJ1_CAJCA</name>
<proteinExistence type="predicted"/>
<organism evidence="1 2">
    <name type="scientific">Cajanus cajan</name>
    <name type="common">Pigeon pea</name>
    <name type="synonym">Cajanus indicus</name>
    <dbReference type="NCBI Taxonomy" id="3821"/>
    <lineage>
        <taxon>Eukaryota</taxon>
        <taxon>Viridiplantae</taxon>
        <taxon>Streptophyta</taxon>
        <taxon>Embryophyta</taxon>
        <taxon>Tracheophyta</taxon>
        <taxon>Spermatophyta</taxon>
        <taxon>Magnoliopsida</taxon>
        <taxon>eudicotyledons</taxon>
        <taxon>Gunneridae</taxon>
        <taxon>Pentapetalae</taxon>
        <taxon>rosids</taxon>
        <taxon>fabids</taxon>
        <taxon>Fabales</taxon>
        <taxon>Fabaceae</taxon>
        <taxon>Papilionoideae</taxon>
        <taxon>50 kb inversion clade</taxon>
        <taxon>NPAAA clade</taxon>
        <taxon>indigoferoid/millettioid clade</taxon>
        <taxon>Phaseoleae</taxon>
        <taxon>Cajanus</taxon>
    </lineage>
</organism>
<accession>A0A151RAJ1</accession>
<dbReference type="EMBL" id="KQ483902">
    <property type="protein sequence ID" value="KYP39509.1"/>
    <property type="molecule type" value="Genomic_DNA"/>
</dbReference>
<evidence type="ECO:0000313" key="2">
    <source>
        <dbReference type="Proteomes" id="UP000075243"/>
    </source>
</evidence>
<protein>
    <submittedName>
        <fullName evidence="1">Transposon TX1 uncharacterized</fullName>
    </submittedName>
</protein>
<dbReference type="PANTHER" id="PTHR31635">
    <property type="entry name" value="REVERSE TRANSCRIPTASE DOMAIN-CONTAINING PROTEIN-RELATED"/>
    <property type="match status" value="1"/>
</dbReference>
<keyword evidence="2" id="KW-1185">Reference proteome</keyword>
<dbReference type="STRING" id="3821.A0A151RAJ1"/>